<feature type="domain" description="Phage shock protein PspC N-terminal" evidence="3">
    <location>
        <begin position="30"/>
        <end position="81"/>
    </location>
</feature>
<dbReference type="Proteomes" id="UP000806528">
    <property type="component" value="Unassembled WGS sequence"/>
</dbReference>
<evidence type="ECO:0000313" key="5">
    <source>
        <dbReference type="Proteomes" id="UP000806528"/>
    </source>
</evidence>
<keyword evidence="2" id="KW-0812">Transmembrane</keyword>
<protein>
    <submittedName>
        <fullName evidence="4">PspC domain-containing protein</fullName>
    </submittedName>
</protein>
<keyword evidence="2" id="KW-1133">Transmembrane helix</keyword>
<gene>
    <name evidence="4" type="ORF">IDM40_16420</name>
</gene>
<dbReference type="Pfam" id="PF04024">
    <property type="entry name" value="PspC"/>
    <property type="match status" value="1"/>
</dbReference>
<feature type="transmembrane region" description="Helical" evidence="2">
    <location>
        <begin position="279"/>
        <end position="298"/>
    </location>
</feature>
<dbReference type="InterPro" id="IPR007168">
    <property type="entry name" value="Phageshock_PspC_N"/>
</dbReference>
<name>A0ABR9P8Y0_9ACTN</name>
<sequence length="481" mass="50415">MADAPRSGVPEGGEPPGATGPAPGPAPELRKGEDRVLTGVCSGLGAYTGVDPVVWRAAFVLTAFAGATGVLLYVAAWMLMRDTGGGPSTLEQMLNRAFPSAVVLKLLALGLALATAMSLVGGFGWGTMVLATPLIIGLLSARNRGVDLRSTFLGLRGEMRRTEPAPAVPVPEPTPSYYNPAQPWASASPGPVDLAVVSERSSQGVEPDHEEDDEDDPEDDDHTGGAEEAQCPKGFPLASSVWWVLVATVVLAPMLFFGWGSELWSGDTARLLIGPDTGVFFVAGALAFVGLLAIVGTWWGNPSGLWFLGIVLSLLAATASVADLTRIGSATWEPRTVAELEEGDHRVTLGSGVMDLRMLHDLEPGEEVDVQVSVNGHTQLHLPEHARVELTSWVGLGGIQEEGTDAGPSGADVDFHRVYEPVEEDGEERDGEDAERDPAEGEDADAGSDGEGGEEAGPPVINLRTDSYVGHVEVEHGRSGN</sequence>
<feature type="compositionally biased region" description="Basic and acidic residues" evidence="1">
    <location>
        <begin position="472"/>
        <end position="481"/>
    </location>
</feature>
<feature type="compositionally biased region" description="Acidic residues" evidence="1">
    <location>
        <begin position="422"/>
        <end position="454"/>
    </location>
</feature>
<comment type="caution">
    <text evidence="4">The sequence shown here is derived from an EMBL/GenBank/DDBJ whole genome shotgun (WGS) entry which is preliminary data.</text>
</comment>
<feature type="region of interest" description="Disordered" evidence="1">
    <location>
        <begin position="422"/>
        <end position="481"/>
    </location>
</feature>
<feature type="compositionally biased region" description="Acidic residues" evidence="1">
    <location>
        <begin position="208"/>
        <end position="221"/>
    </location>
</feature>
<feature type="transmembrane region" description="Helical" evidence="2">
    <location>
        <begin position="123"/>
        <end position="141"/>
    </location>
</feature>
<accession>A0ABR9P8Y0</accession>
<feature type="region of interest" description="Disordered" evidence="1">
    <location>
        <begin position="197"/>
        <end position="231"/>
    </location>
</feature>
<feature type="transmembrane region" description="Helical" evidence="2">
    <location>
        <begin position="97"/>
        <end position="117"/>
    </location>
</feature>
<evidence type="ECO:0000259" key="3">
    <source>
        <dbReference type="Pfam" id="PF04024"/>
    </source>
</evidence>
<feature type="transmembrane region" description="Helical" evidence="2">
    <location>
        <begin position="241"/>
        <end position="259"/>
    </location>
</feature>
<dbReference type="RefSeq" id="WP_193122892.1">
    <property type="nucleotide sequence ID" value="NZ_JADBGI010000014.1"/>
</dbReference>
<evidence type="ECO:0000256" key="1">
    <source>
        <dbReference type="SAM" id="MobiDB-lite"/>
    </source>
</evidence>
<proteinExistence type="predicted"/>
<feature type="region of interest" description="Disordered" evidence="1">
    <location>
        <begin position="1"/>
        <end position="30"/>
    </location>
</feature>
<keyword evidence="2" id="KW-0472">Membrane</keyword>
<feature type="transmembrane region" description="Helical" evidence="2">
    <location>
        <begin position="53"/>
        <end position="76"/>
    </location>
</feature>
<evidence type="ECO:0000256" key="2">
    <source>
        <dbReference type="SAM" id="Phobius"/>
    </source>
</evidence>
<dbReference type="EMBL" id="JADBGI010000014">
    <property type="protein sequence ID" value="MBE3000272.1"/>
    <property type="molecule type" value="Genomic_DNA"/>
</dbReference>
<reference evidence="4 5" key="1">
    <citation type="submission" date="2020-09" db="EMBL/GenBank/DDBJ databases">
        <title>Diversity and distribution of actinomycetes associated with coral in the coast of Hainan.</title>
        <authorList>
            <person name="Li F."/>
        </authorList>
    </citation>
    <scope>NUCLEOTIDE SEQUENCE [LARGE SCALE GENOMIC DNA]</scope>
    <source>
        <strain evidence="4 5">HNM0947</strain>
    </source>
</reference>
<evidence type="ECO:0000313" key="4">
    <source>
        <dbReference type="EMBL" id="MBE3000272.1"/>
    </source>
</evidence>
<keyword evidence="5" id="KW-1185">Reference proteome</keyword>
<feature type="transmembrane region" description="Helical" evidence="2">
    <location>
        <begin position="305"/>
        <end position="322"/>
    </location>
</feature>
<organism evidence="4 5">
    <name type="scientific">Nocardiopsis coralli</name>
    <dbReference type="NCBI Taxonomy" id="2772213"/>
    <lineage>
        <taxon>Bacteria</taxon>
        <taxon>Bacillati</taxon>
        <taxon>Actinomycetota</taxon>
        <taxon>Actinomycetes</taxon>
        <taxon>Streptosporangiales</taxon>
        <taxon>Nocardiopsidaceae</taxon>
        <taxon>Nocardiopsis</taxon>
    </lineage>
</organism>